<dbReference type="FunFam" id="3.20.20.220:FF:000002">
    <property type="entry name" value="Methylenetetrahydrofolate reductase"/>
    <property type="match status" value="1"/>
</dbReference>
<dbReference type="CDD" id="cd00537">
    <property type="entry name" value="MTHFR"/>
    <property type="match status" value="1"/>
</dbReference>
<evidence type="ECO:0000313" key="11">
    <source>
        <dbReference type="EMBL" id="WWD20602.1"/>
    </source>
</evidence>
<dbReference type="InterPro" id="IPR004621">
    <property type="entry name" value="Fadh2_euk"/>
</dbReference>
<proteinExistence type="inferred from homology"/>
<dbReference type="OrthoDB" id="16284at2759"/>
<dbReference type="SUPFAM" id="SSF51730">
    <property type="entry name" value="FAD-linked oxidoreductase"/>
    <property type="match status" value="1"/>
</dbReference>
<feature type="region of interest" description="Disordered" evidence="9">
    <location>
        <begin position="370"/>
        <end position="398"/>
    </location>
</feature>
<name>A0A5M6BZL6_9TREE</name>
<dbReference type="GeneID" id="43589620"/>
<dbReference type="RefSeq" id="XP_031860190.1">
    <property type="nucleotide sequence ID" value="XM_032005471.1"/>
</dbReference>
<accession>A0A5M6BZL6</accession>
<evidence type="ECO:0000256" key="7">
    <source>
        <dbReference type="ARBA" id="ARBA00023002"/>
    </source>
</evidence>
<dbReference type="GO" id="GO:0035999">
    <property type="term" value="P:tetrahydrofolate interconversion"/>
    <property type="evidence" value="ECO:0007669"/>
    <property type="project" value="UniProtKB-UniPathway"/>
</dbReference>
<dbReference type="Pfam" id="PF02219">
    <property type="entry name" value="MTHFR"/>
    <property type="match status" value="1"/>
</dbReference>
<dbReference type="InterPro" id="IPR003171">
    <property type="entry name" value="Mehydrof_redctse-like"/>
</dbReference>
<evidence type="ECO:0000256" key="2">
    <source>
        <dbReference type="ARBA" id="ARBA00004777"/>
    </source>
</evidence>
<dbReference type="PANTHER" id="PTHR45754:SF1">
    <property type="entry name" value="METHYLENETETRAHYDROFOLATE REDUCTASE 1"/>
    <property type="match status" value="1"/>
</dbReference>
<evidence type="ECO:0000259" key="10">
    <source>
        <dbReference type="Pfam" id="PF21895"/>
    </source>
</evidence>
<protein>
    <submittedName>
        <fullName evidence="11">Methylenetetrahydrofolate reductase</fullName>
    </submittedName>
</protein>
<evidence type="ECO:0000256" key="1">
    <source>
        <dbReference type="ARBA" id="ARBA00001974"/>
    </source>
</evidence>
<sequence length="641" mass="70354">MSQLTSLISSRDVPFHTFEFFPPRTEAGLVNLLDRIRRLASEPLPAPLAVSVTWGAGGSTADRSLELAEHVVKMGLDVVLHLTCTNMAKEKVDQALERCRALGIRNILALRGDPPRSEEYAVSSDPTPDFFKHADDLVRYIRAEHADYFCIGVAGYPTPHSDSENEEDDLHWLKVKCDAGADFIITQLFYDVDGFLNWVKTCREKGISQPIIPGIMPIQNFASFRRLVNLTKCPVPDAIMAELEPISSDDAAVKKYGAELATKMVSQILGSKLVPGVHFCTLNLEKSVRTILENLGWSSAASGGRSNSPAPRHNRLIEDDADMSNGNGSTGIAINGNSKLSPTTQLKALSISPSEASQLAQWGLTHNTLPPTPKAGLGGKGASTGATTEDSWDEYPNGRFTDVRSPAYGEIDGWGSGLKITAAQALKEWGTPTDASQLSSLFTSYLQSSPQTPTTPFCDLPLSPESATILPHLVALNSSKLQHWTVGSQPAVDAAKSDDPIHGWGPRGGYVFQKAFVEFFVREEEVNRLEEKLKKGDSQITMYAGNKQGDFKTNALKDAVNAVTWGVFPGQEISQSTIIEETSFHAWKEEAFDIWTEWSLLYPRQSPARKLLEGIAGEWWLVSLIHHDYKDAEGLWKFLLE</sequence>
<dbReference type="GO" id="GO:0009086">
    <property type="term" value="P:methionine biosynthetic process"/>
    <property type="evidence" value="ECO:0007669"/>
    <property type="project" value="TreeGrafter"/>
</dbReference>
<evidence type="ECO:0000256" key="9">
    <source>
        <dbReference type="SAM" id="MobiDB-lite"/>
    </source>
</evidence>
<dbReference type="Pfam" id="PF21895">
    <property type="entry name" value="MTHFR_C"/>
    <property type="match status" value="1"/>
</dbReference>
<dbReference type="GO" id="GO:0004489">
    <property type="term" value="F:methylenetetrahydrofolate reductase [NAD(P)H] activity"/>
    <property type="evidence" value="ECO:0007669"/>
    <property type="project" value="InterPro"/>
</dbReference>
<dbReference type="GO" id="GO:0005829">
    <property type="term" value="C:cytosol"/>
    <property type="evidence" value="ECO:0007669"/>
    <property type="project" value="TreeGrafter"/>
</dbReference>
<dbReference type="Proteomes" id="UP000322225">
    <property type="component" value="Chromosome 9"/>
</dbReference>
<comment type="similarity">
    <text evidence="3">Belongs to the methylenetetrahydrofolate reductase family.</text>
</comment>
<evidence type="ECO:0000256" key="8">
    <source>
        <dbReference type="RuleBase" id="RU004254"/>
    </source>
</evidence>
<keyword evidence="4" id="KW-0285">Flavoprotein</keyword>
<keyword evidence="6" id="KW-0521">NADP</keyword>
<dbReference type="KEGG" id="ksn:43589620"/>
<feature type="region of interest" description="Disordered" evidence="9">
    <location>
        <begin position="299"/>
        <end position="338"/>
    </location>
</feature>
<reference evidence="11" key="2">
    <citation type="submission" date="2024-01" db="EMBL/GenBank/DDBJ databases">
        <title>Comparative genomics of Cryptococcus and Kwoniella reveals pathogenesis evolution and contrasting modes of karyotype evolution via chromosome fusion or intercentromeric recombination.</title>
        <authorList>
            <person name="Coelho M.A."/>
            <person name="David-Palma M."/>
            <person name="Shea T."/>
            <person name="Bowers K."/>
            <person name="McGinley-Smith S."/>
            <person name="Mohammad A.W."/>
            <person name="Gnirke A."/>
            <person name="Yurkov A.M."/>
            <person name="Nowrousian M."/>
            <person name="Sun S."/>
            <person name="Cuomo C.A."/>
            <person name="Heitman J."/>
        </authorList>
    </citation>
    <scope>NUCLEOTIDE SEQUENCE</scope>
    <source>
        <strain evidence="11">CBS 12478</strain>
    </source>
</reference>
<feature type="compositionally biased region" description="Polar residues" evidence="9">
    <location>
        <begin position="324"/>
        <end position="338"/>
    </location>
</feature>
<dbReference type="NCBIfam" id="TIGR00677">
    <property type="entry name" value="fadh2_euk"/>
    <property type="match status" value="1"/>
</dbReference>
<dbReference type="InterPro" id="IPR053806">
    <property type="entry name" value="MTHFR_C"/>
</dbReference>
<evidence type="ECO:0000256" key="6">
    <source>
        <dbReference type="ARBA" id="ARBA00022857"/>
    </source>
</evidence>
<keyword evidence="7" id="KW-0560">Oxidoreductase</keyword>
<keyword evidence="12" id="KW-1185">Reference proteome</keyword>
<dbReference type="Gene3D" id="3.20.20.220">
    <property type="match status" value="1"/>
</dbReference>
<evidence type="ECO:0000256" key="4">
    <source>
        <dbReference type="ARBA" id="ARBA00022630"/>
    </source>
</evidence>
<dbReference type="AlphaFoldDB" id="A0A5M6BZL6"/>
<feature type="domain" description="MTHFR SAM-binding regulatory" evidence="10">
    <location>
        <begin position="390"/>
        <end position="638"/>
    </location>
</feature>
<evidence type="ECO:0000256" key="5">
    <source>
        <dbReference type="ARBA" id="ARBA00022827"/>
    </source>
</evidence>
<keyword evidence="5" id="KW-0274">FAD</keyword>
<evidence type="ECO:0000256" key="3">
    <source>
        <dbReference type="ARBA" id="ARBA00006743"/>
    </source>
</evidence>
<dbReference type="InterPro" id="IPR029041">
    <property type="entry name" value="FAD-linked_oxidoreductase-like"/>
</dbReference>
<comment type="cofactor">
    <cofactor evidence="1">
        <name>FAD</name>
        <dbReference type="ChEBI" id="CHEBI:57692"/>
    </cofactor>
</comment>
<dbReference type="EMBL" id="CP144059">
    <property type="protein sequence ID" value="WWD20602.1"/>
    <property type="molecule type" value="Genomic_DNA"/>
</dbReference>
<dbReference type="PANTHER" id="PTHR45754">
    <property type="entry name" value="METHYLENETETRAHYDROFOLATE REDUCTASE"/>
    <property type="match status" value="1"/>
</dbReference>
<reference evidence="11" key="1">
    <citation type="submission" date="2017-08" db="EMBL/GenBank/DDBJ databases">
        <authorList>
            <person name="Cuomo C."/>
            <person name="Billmyre B."/>
            <person name="Heitman J."/>
        </authorList>
    </citation>
    <scope>NUCLEOTIDE SEQUENCE</scope>
    <source>
        <strain evidence="11">CBS 12478</strain>
    </source>
</reference>
<dbReference type="GO" id="GO:0071949">
    <property type="term" value="F:FAD binding"/>
    <property type="evidence" value="ECO:0007669"/>
    <property type="project" value="TreeGrafter"/>
</dbReference>
<evidence type="ECO:0000313" key="12">
    <source>
        <dbReference type="Proteomes" id="UP000322225"/>
    </source>
</evidence>
<gene>
    <name evidence="11" type="ORF">CI109_105078</name>
</gene>
<feature type="compositionally biased region" description="Polar residues" evidence="9">
    <location>
        <begin position="299"/>
        <end position="309"/>
    </location>
</feature>
<organism evidence="11 12">
    <name type="scientific">Kwoniella shandongensis</name>
    <dbReference type="NCBI Taxonomy" id="1734106"/>
    <lineage>
        <taxon>Eukaryota</taxon>
        <taxon>Fungi</taxon>
        <taxon>Dikarya</taxon>
        <taxon>Basidiomycota</taxon>
        <taxon>Agaricomycotina</taxon>
        <taxon>Tremellomycetes</taxon>
        <taxon>Tremellales</taxon>
        <taxon>Cryptococcaceae</taxon>
        <taxon>Kwoniella</taxon>
    </lineage>
</organism>
<comment type="pathway">
    <text evidence="2 8">One-carbon metabolism; tetrahydrofolate interconversion.</text>
</comment>